<dbReference type="OrthoDB" id="2356897at2"/>
<dbReference type="NCBIfam" id="NF041438">
    <property type="entry name" value="SepM_fam_S16"/>
    <property type="match status" value="1"/>
</dbReference>
<reference evidence="4 5" key="1">
    <citation type="submission" date="2013-03" db="EMBL/GenBank/DDBJ databases">
        <title>The Genome Sequence of Enterococcus sulfureus ATCC_49903 (PacBio/Illumina hybrid assembly).</title>
        <authorList>
            <consortium name="The Broad Institute Genomics Platform"/>
            <consortium name="The Broad Institute Genome Sequencing Center for Infectious Disease"/>
            <person name="Earl A."/>
            <person name="Russ C."/>
            <person name="Gilmore M."/>
            <person name="Surin D."/>
            <person name="Walker B."/>
            <person name="Young S."/>
            <person name="Zeng Q."/>
            <person name="Gargeya S."/>
            <person name="Fitzgerald M."/>
            <person name="Haas B."/>
            <person name="Abouelleil A."/>
            <person name="Allen A.W."/>
            <person name="Alvarado L."/>
            <person name="Arachchi H.M."/>
            <person name="Berlin A.M."/>
            <person name="Chapman S.B."/>
            <person name="Gainer-Dewar J."/>
            <person name="Goldberg J."/>
            <person name="Griggs A."/>
            <person name="Gujja S."/>
            <person name="Hansen M."/>
            <person name="Howarth C."/>
            <person name="Imamovic A."/>
            <person name="Ireland A."/>
            <person name="Larimer J."/>
            <person name="McCowan C."/>
            <person name="Murphy C."/>
            <person name="Pearson M."/>
            <person name="Poon T.W."/>
            <person name="Priest M."/>
            <person name="Roberts A."/>
            <person name="Saif S."/>
            <person name="Shea T."/>
            <person name="Sisk P."/>
            <person name="Sykes S."/>
            <person name="Wortman J."/>
            <person name="Nusbaum C."/>
            <person name="Birren B."/>
        </authorList>
    </citation>
    <scope>NUCLEOTIDE SEQUENCE [LARGE SCALE GENOMIC DNA]</scope>
    <source>
        <strain evidence="4 5">ATCC 49903</strain>
    </source>
</reference>
<organism evidence="4 5">
    <name type="scientific">Enterococcus sulfureus ATCC 49903</name>
    <dbReference type="NCBI Taxonomy" id="1140003"/>
    <lineage>
        <taxon>Bacteria</taxon>
        <taxon>Bacillati</taxon>
        <taxon>Bacillota</taxon>
        <taxon>Bacilli</taxon>
        <taxon>Lactobacillales</taxon>
        <taxon>Enterococcaceae</taxon>
        <taxon>Enterococcus</taxon>
    </lineage>
</organism>
<dbReference type="InterPro" id="IPR020568">
    <property type="entry name" value="Ribosomal_Su5_D2-typ_SF"/>
</dbReference>
<dbReference type="GO" id="GO:0004252">
    <property type="term" value="F:serine-type endopeptidase activity"/>
    <property type="evidence" value="ECO:0007669"/>
    <property type="project" value="UniProtKB-UniRule"/>
</dbReference>
<keyword evidence="1" id="KW-0720">Serine protease</keyword>
<dbReference type="Gene3D" id="3.30.230.10">
    <property type="match status" value="1"/>
</dbReference>
<comment type="caution">
    <text evidence="4">The sequence shown here is derived from an EMBL/GenBank/DDBJ whole genome shotgun (WGS) entry which is preliminary data.</text>
</comment>
<dbReference type="EMBL" id="ASWO01000005">
    <property type="protein sequence ID" value="EOT83999.1"/>
    <property type="molecule type" value="Genomic_DNA"/>
</dbReference>
<keyword evidence="2" id="KW-1133">Transmembrane helix</keyword>
<dbReference type="STRING" id="1140003.OMY_00954"/>
<comment type="catalytic activity">
    <reaction evidence="1">
        <text>Hydrolysis of proteins in presence of ATP.</text>
        <dbReference type="EC" id="3.4.21.53"/>
    </reaction>
</comment>
<evidence type="ECO:0000256" key="1">
    <source>
        <dbReference type="PROSITE-ProRule" id="PRU01122"/>
    </source>
</evidence>
<dbReference type="PROSITE" id="PS51786">
    <property type="entry name" value="LON_PROTEOLYTIC"/>
    <property type="match status" value="1"/>
</dbReference>
<dbReference type="InterPro" id="IPR008269">
    <property type="entry name" value="Lon_proteolytic"/>
</dbReference>
<feature type="domain" description="Lon proteolytic" evidence="3">
    <location>
        <begin position="228"/>
        <end position="346"/>
    </location>
</feature>
<name>S0L2P8_9ENTE</name>
<dbReference type="RefSeq" id="WP_016185406.1">
    <property type="nucleotide sequence ID" value="NZ_ASWO01000005.1"/>
</dbReference>
<dbReference type="GO" id="GO:0005524">
    <property type="term" value="F:ATP binding"/>
    <property type="evidence" value="ECO:0007669"/>
    <property type="project" value="InterPro"/>
</dbReference>
<protein>
    <recommendedName>
        <fullName evidence="1">endopeptidase La</fullName>
        <ecNumber evidence="1">3.4.21.53</ecNumber>
    </recommendedName>
</protein>
<dbReference type="Pfam" id="PF05362">
    <property type="entry name" value="Lon_C"/>
    <property type="match status" value="1"/>
</dbReference>
<evidence type="ECO:0000259" key="3">
    <source>
        <dbReference type="PROSITE" id="PS51786"/>
    </source>
</evidence>
<dbReference type="GO" id="GO:0004176">
    <property type="term" value="F:ATP-dependent peptidase activity"/>
    <property type="evidence" value="ECO:0007669"/>
    <property type="project" value="UniProtKB-UniRule"/>
</dbReference>
<dbReference type="InterPro" id="IPR014721">
    <property type="entry name" value="Ribsml_uS5_D2-typ_fold_subgr"/>
</dbReference>
<evidence type="ECO:0000313" key="4">
    <source>
        <dbReference type="EMBL" id="EOT83999.1"/>
    </source>
</evidence>
<keyword evidence="1" id="KW-0378">Hydrolase</keyword>
<accession>S0L2P8</accession>
<dbReference type="Proteomes" id="UP000015961">
    <property type="component" value="Unassembled WGS sequence"/>
</dbReference>
<keyword evidence="2" id="KW-0812">Transmembrane</keyword>
<comment type="similarity">
    <text evidence="1">Belongs to the peptidase S16 family.</text>
</comment>
<dbReference type="InterPro" id="IPR027065">
    <property type="entry name" value="Lon_Prtase"/>
</dbReference>
<dbReference type="Pfam" id="PF13180">
    <property type="entry name" value="PDZ_2"/>
    <property type="match status" value="1"/>
</dbReference>
<dbReference type="eggNOG" id="COG3480">
    <property type="taxonomic scope" value="Bacteria"/>
</dbReference>
<keyword evidence="2" id="KW-0472">Membrane</keyword>
<dbReference type="SUPFAM" id="SSF54211">
    <property type="entry name" value="Ribosomal protein S5 domain 2-like"/>
    <property type="match status" value="1"/>
</dbReference>
<evidence type="ECO:0000256" key="2">
    <source>
        <dbReference type="SAM" id="Phobius"/>
    </source>
</evidence>
<dbReference type="GO" id="GO:0006508">
    <property type="term" value="P:proteolysis"/>
    <property type="evidence" value="ECO:0007669"/>
    <property type="project" value="UniProtKB-KW"/>
</dbReference>
<keyword evidence="1" id="KW-0645">Protease</keyword>
<sequence length="347" mass="38359">MKQTHWKLKSGVIVLIMMGVIGAFLPLPYYIEEPGSTINLKELVTVDQKEDTQSGEFALTSVGIRQATPFRWLAAKFSNFDEIVSQKEFYGEATSEEYDQMQAYYMQSAQNNAIQQALSLANKPYTWQYKGVYVMSIDAHSSFYGKIQVGDTVTKVNGQAFENSQTFMEAIRSKKVGEDVTITYLHDGKTLDAKGKLIELSETKKPGIGITLVDHTEIESSIPVAFHVENIGGPSAGLMFTLEIYEQVTQQNLRKGKKIAGTGTIDEKGQVGRIGGIDKKVASASQAGFEIFFAPDDAITDEEKEQDPTIKSNYEEAKQAAKTLGTTMKIVPVKTVQDALDYLKTLT</sequence>
<dbReference type="GO" id="GO:0030163">
    <property type="term" value="P:protein catabolic process"/>
    <property type="evidence" value="ECO:0007669"/>
    <property type="project" value="InterPro"/>
</dbReference>
<feature type="active site" evidence="1">
    <location>
        <position position="235"/>
    </location>
</feature>
<dbReference type="PANTHER" id="PTHR10046">
    <property type="entry name" value="ATP DEPENDENT LON PROTEASE FAMILY MEMBER"/>
    <property type="match status" value="1"/>
</dbReference>
<dbReference type="PATRIC" id="fig|1140003.3.peg.910"/>
<dbReference type="InterPro" id="IPR001478">
    <property type="entry name" value="PDZ"/>
</dbReference>
<feature type="active site" evidence="1">
    <location>
        <position position="280"/>
    </location>
</feature>
<gene>
    <name evidence="4" type="ORF">I573_01724</name>
</gene>
<keyword evidence="5" id="KW-1185">Reference proteome</keyword>
<dbReference type="AlphaFoldDB" id="S0L2P8"/>
<evidence type="ECO:0000313" key="5">
    <source>
        <dbReference type="Proteomes" id="UP000015961"/>
    </source>
</evidence>
<proteinExistence type="inferred from homology"/>
<dbReference type="EC" id="3.4.21.53" evidence="1"/>
<feature type="transmembrane region" description="Helical" evidence="2">
    <location>
        <begin position="12"/>
        <end position="31"/>
    </location>
</feature>